<comment type="caution">
    <text evidence="1">The sequence shown here is derived from an EMBL/GenBank/DDBJ whole genome shotgun (WGS) entry which is preliminary data.</text>
</comment>
<dbReference type="EMBL" id="VSSQ01002706">
    <property type="protein sequence ID" value="MPM16955.1"/>
    <property type="molecule type" value="Genomic_DNA"/>
</dbReference>
<reference evidence="1" key="1">
    <citation type="submission" date="2019-08" db="EMBL/GenBank/DDBJ databases">
        <authorList>
            <person name="Kucharzyk K."/>
            <person name="Murdoch R.W."/>
            <person name="Higgins S."/>
            <person name="Loffler F."/>
        </authorList>
    </citation>
    <scope>NUCLEOTIDE SEQUENCE</scope>
</reference>
<proteinExistence type="predicted"/>
<evidence type="ECO:0000313" key="1">
    <source>
        <dbReference type="EMBL" id="MPM16955.1"/>
    </source>
</evidence>
<sequence length="116" mass="12517">MDIHLPICPEPGITVLPNKSNINPIISPYQKPMSNKASRGFPSLMRMCAFTAIPVNKWIIPKTNDTIKSVIGCSMGFSHKGFTVKSELNNSLAAAGMASPNQLPNITPQNAVDIPQ</sequence>
<dbReference type="AlphaFoldDB" id="A0A644XL96"/>
<gene>
    <name evidence="1" type="ORF">SDC9_63337</name>
</gene>
<organism evidence="1">
    <name type="scientific">bioreactor metagenome</name>
    <dbReference type="NCBI Taxonomy" id="1076179"/>
    <lineage>
        <taxon>unclassified sequences</taxon>
        <taxon>metagenomes</taxon>
        <taxon>ecological metagenomes</taxon>
    </lineage>
</organism>
<protein>
    <submittedName>
        <fullName evidence="1">Uncharacterized protein</fullName>
    </submittedName>
</protein>
<accession>A0A644XL96</accession>
<name>A0A644XL96_9ZZZZ</name>